<evidence type="ECO:0000259" key="1">
    <source>
        <dbReference type="Pfam" id="PF19964"/>
    </source>
</evidence>
<gene>
    <name evidence="2" type="ORF">IX84_31800</name>
</gene>
<dbReference type="RefSeq" id="WP_044230344.1">
    <property type="nucleotide sequence ID" value="NZ_JPOS01000133.1"/>
</dbReference>
<comment type="caution">
    <text evidence="2">The sequence shown here is derived from an EMBL/GenBank/DDBJ whole genome shotgun (WGS) entry which is preliminary data.</text>
</comment>
<dbReference type="Proteomes" id="UP000029736">
    <property type="component" value="Unassembled WGS sequence"/>
</dbReference>
<evidence type="ECO:0000313" key="3">
    <source>
        <dbReference type="Proteomes" id="UP000029736"/>
    </source>
</evidence>
<dbReference type="EMBL" id="JPOS01000133">
    <property type="protein sequence ID" value="KGE84801.1"/>
    <property type="molecule type" value="Genomic_DNA"/>
</dbReference>
<dbReference type="AlphaFoldDB" id="A0A098RYC0"/>
<proteinExistence type="predicted"/>
<dbReference type="STRING" id="1524460.IX84_31800"/>
<dbReference type="InterPro" id="IPR045439">
    <property type="entry name" value="EAD11"/>
</dbReference>
<name>A0A098RYC0_9BACT</name>
<protein>
    <recommendedName>
        <fullName evidence="1">Effector-associated domain-containing protein</fullName>
    </recommendedName>
</protein>
<evidence type="ECO:0000313" key="2">
    <source>
        <dbReference type="EMBL" id="KGE84801.1"/>
    </source>
</evidence>
<sequence>MKKNKGIIVTGGKLDGKNIAVGKGAKIEVNESGKNSNDNSSENIESKFVNNLKDLISKGKIKMAIENLLVYFKEEQNKEGLNATIMHSSSLTQLDMQENLGVITHEQGKIDRAKVTNAILQLIDNQIKK</sequence>
<keyword evidence="3" id="KW-1185">Reference proteome</keyword>
<reference evidence="2 3" key="1">
    <citation type="journal article" date="2014" name="Int. J. Syst. Evol. Microbiol.">
        <title>Phaeodactylibacter xiamenensis gen. nov., sp. nov., a member of the family Saprospiraceae isolated from the marine alga Phaeodactylum tricornutum.</title>
        <authorList>
            <person name="Chen Z.Jr."/>
            <person name="Lei X."/>
            <person name="Lai Q."/>
            <person name="Li Y."/>
            <person name="Zhang B."/>
            <person name="Zhang J."/>
            <person name="Zhang H."/>
            <person name="Yang L."/>
            <person name="Zheng W."/>
            <person name="Tian Y."/>
            <person name="Yu Z."/>
            <person name="Xu H.Jr."/>
            <person name="Zheng T."/>
        </authorList>
    </citation>
    <scope>NUCLEOTIDE SEQUENCE [LARGE SCALE GENOMIC DNA]</scope>
    <source>
        <strain evidence="2 3">KD52</strain>
    </source>
</reference>
<feature type="domain" description="Effector-associated" evidence="1">
    <location>
        <begin position="48"/>
        <end position="125"/>
    </location>
</feature>
<accession>A0A098RYC0</accession>
<organism evidence="2 3">
    <name type="scientific">Phaeodactylibacter xiamenensis</name>
    <dbReference type="NCBI Taxonomy" id="1524460"/>
    <lineage>
        <taxon>Bacteria</taxon>
        <taxon>Pseudomonadati</taxon>
        <taxon>Bacteroidota</taxon>
        <taxon>Saprospiria</taxon>
        <taxon>Saprospirales</taxon>
        <taxon>Haliscomenobacteraceae</taxon>
        <taxon>Phaeodactylibacter</taxon>
    </lineage>
</organism>
<dbReference type="Pfam" id="PF19964">
    <property type="entry name" value="EAD11"/>
    <property type="match status" value="1"/>
</dbReference>